<evidence type="ECO:0000313" key="2">
    <source>
        <dbReference type="Proteomes" id="UP000244005"/>
    </source>
</evidence>
<keyword evidence="2" id="KW-1185">Reference proteome</keyword>
<sequence>MTYVNRSVAVFSGMTILSPILYEKTRAVNLQILRSKIRQALAEQTKKYTSRLPSPFFKYTLADGNLTHSLILTSLERFI</sequence>
<protein>
    <submittedName>
        <fullName evidence="1">Uncharacterized protein</fullName>
    </submittedName>
</protein>
<evidence type="ECO:0000313" key="1">
    <source>
        <dbReference type="EMBL" id="PTQ35911.1"/>
    </source>
</evidence>
<organism evidence="1 2">
    <name type="scientific">Marchantia polymorpha</name>
    <name type="common">Common liverwort</name>
    <name type="synonym">Marchantia aquatica</name>
    <dbReference type="NCBI Taxonomy" id="3197"/>
    <lineage>
        <taxon>Eukaryota</taxon>
        <taxon>Viridiplantae</taxon>
        <taxon>Streptophyta</taxon>
        <taxon>Embryophyta</taxon>
        <taxon>Marchantiophyta</taxon>
        <taxon>Marchantiopsida</taxon>
        <taxon>Marchantiidae</taxon>
        <taxon>Marchantiales</taxon>
        <taxon>Marchantiaceae</taxon>
        <taxon>Marchantia</taxon>
    </lineage>
</organism>
<dbReference type="AlphaFoldDB" id="A0A2R6WPX1"/>
<reference evidence="2" key="1">
    <citation type="journal article" date="2017" name="Cell">
        <title>Insights into land plant evolution garnered from the Marchantia polymorpha genome.</title>
        <authorList>
            <person name="Bowman J.L."/>
            <person name="Kohchi T."/>
            <person name="Yamato K.T."/>
            <person name="Jenkins J."/>
            <person name="Shu S."/>
            <person name="Ishizaki K."/>
            <person name="Yamaoka S."/>
            <person name="Nishihama R."/>
            <person name="Nakamura Y."/>
            <person name="Berger F."/>
            <person name="Adam C."/>
            <person name="Aki S.S."/>
            <person name="Althoff F."/>
            <person name="Araki T."/>
            <person name="Arteaga-Vazquez M.A."/>
            <person name="Balasubrmanian S."/>
            <person name="Barry K."/>
            <person name="Bauer D."/>
            <person name="Boehm C.R."/>
            <person name="Briginshaw L."/>
            <person name="Caballero-Perez J."/>
            <person name="Catarino B."/>
            <person name="Chen F."/>
            <person name="Chiyoda S."/>
            <person name="Chovatia M."/>
            <person name="Davies K.M."/>
            <person name="Delmans M."/>
            <person name="Demura T."/>
            <person name="Dierschke T."/>
            <person name="Dolan L."/>
            <person name="Dorantes-Acosta A.E."/>
            <person name="Eklund D.M."/>
            <person name="Florent S.N."/>
            <person name="Flores-Sandoval E."/>
            <person name="Fujiyama A."/>
            <person name="Fukuzawa H."/>
            <person name="Galik B."/>
            <person name="Grimanelli D."/>
            <person name="Grimwood J."/>
            <person name="Grossniklaus U."/>
            <person name="Hamada T."/>
            <person name="Haseloff J."/>
            <person name="Hetherington A.J."/>
            <person name="Higo A."/>
            <person name="Hirakawa Y."/>
            <person name="Hundley H.N."/>
            <person name="Ikeda Y."/>
            <person name="Inoue K."/>
            <person name="Inoue S.I."/>
            <person name="Ishida S."/>
            <person name="Jia Q."/>
            <person name="Kakita M."/>
            <person name="Kanazawa T."/>
            <person name="Kawai Y."/>
            <person name="Kawashima T."/>
            <person name="Kennedy M."/>
            <person name="Kinose K."/>
            <person name="Kinoshita T."/>
            <person name="Kohara Y."/>
            <person name="Koide E."/>
            <person name="Komatsu K."/>
            <person name="Kopischke S."/>
            <person name="Kubo M."/>
            <person name="Kyozuka J."/>
            <person name="Lagercrantz U."/>
            <person name="Lin S.S."/>
            <person name="Lindquist E."/>
            <person name="Lipzen A.M."/>
            <person name="Lu C.W."/>
            <person name="De Luna E."/>
            <person name="Martienssen R.A."/>
            <person name="Minamino N."/>
            <person name="Mizutani M."/>
            <person name="Mizutani M."/>
            <person name="Mochizuki N."/>
            <person name="Monte I."/>
            <person name="Mosher R."/>
            <person name="Nagasaki H."/>
            <person name="Nakagami H."/>
            <person name="Naramoto S."/>
            <person name="Nishitani K."/>
            <person name="Ohtani M."/>
            <person name="Okamoto T."/>
            <person name="Okumura M."/>
            <person name="Phillips J."/>
            <person name="Pollak B."/>
            <person name="Reinders A."/>
            <person name="Rovekamp M."/>
            <person name="Sano R."/>
            <person name="Sawa S."/>
            <person name="Schmid M.W."/>
            <person name="Shirakawa M."/>
            <person name="Solano R."/>
            <person name="Spunde A."/>
            <person name="Suetsugu N."/>
            <person name="Sugano S."/>
            <person name="Sugiyama A."/>
            <person name="Sun R."/>
            <person name="Suzuki Y."/>
            <person name="Takenaka M."/>
            <person name="Takezawa D."/>
            <person name="Tomogane H."/>
            <person name="Tsuzuki M."/>
            <person name="Ueda T."/>
            <person name="Umeda M."/>
            <person name="Ward J.M."/>
            <person name="Watanabe Y."/>
            <person name="Yazaki K."/>
            <person name="Yokoyama R."/>
            <person name="Yoshitake Y."/>
            <person name="Yotsui I."/>
            <person name="Zachgo S."/>
            <person name="Schmutz J."/>
        </authorList>
    </citation>
    <scope>NUCLEOTIDE SEQUENCE [LARGE SCALE GENOMIC DNA]</scope>
    <source>
        <strain evidence="2">Tak-1</strain>
    </source>
</reference>
<proteinExistence type="predicted"/>
<dbReference type="EMBL" id="KZ772739">
    <property type="protein sequence ID" value="PTQ35911.1"/>
    <property type="molecule type" value="Genomic_DNA"/>
</dbReference>
<name>A0A2R6WPX1_MARPO</name>
<dbReference type="Proteomes" id="UP000244005">
    <property type="component" value="Unassembled WGS sequence"/>
</dbReference>
<accession>A0A2R6WPX1</accession>
<gene>
    <name evidence="1" type="ORF">MARPO_0067s0006</name>
</gene>